<organism evidence="19">
    <name type="scientific">Enterobius vermicularis</name>
    <name type="common">Human pinworm</name>
    <dbReference type="NCBI Taxonomy" id="51028"/>
    <lineage>
        <taxon>Eukaryota</taxon>
        <taxon>Metazoa</taxon>
        <taxon>Ecdysozoa</taxon>
        <taxon>Nematoda</taxon>
        <taxon>Chromadorea</taxon>
        <taxon>Rhabditida</taxon>
        <taxon>Spirurina</taxon>
        <taxon>Oxyuridomorpha</taxon>
        <taxon>Oxyuroidea</taxon>
        <taxon>Oxyuridae</taxon>
        <taxon>Enterobius</taxon>
    </lineage>
</organism>
<dbReference type="InterPro" id="IPR042219">
    <property type="entry name" value="AAA_lid_11_sf"/>
</dbReference>
<dbReference type="Pfam" id="PF12775">
    <property type="entry name" value="AAA_7"/>
    <property type="match status" value="1"/>
</dbReference>
<dbReference type="SMART" id="SM00382">
    <property type="entry name" value="AAA"/>
    <property type="match status" value="4"/>
</dbReference>
<dbReference type="Gene3D" id="3.40.50.300">
    <property type="entry name" value="P-loop containing nucleotide triphosphate hydrolases"/>
    <property type="match status" value="5"/>
</dbReference>
<comment type="subunit">
    <text evidence="3">Consists of at least two heavy chains and a number of intermediate and light chains.</text>
</comment>
<feature type="coiled-coil region" evidence="15">
    <location>
        <begin position="423"/>
        <end position="479"/>
    </location>
</feature>
<keyword evidence="12" id="KW-0505">Motor protein</keyword>
<dbReference type="GO" id="GO:0007018">
    <property type="term" value="P:microtubule-based movement"/>
    <property type="evidence" value="ECO:0007669"/>
    <property type="project" value="InterPro"/>
</dbReference>
<dbReference type="Gene3D" id="1.10.8.720">
    <property type="entry name" value="Region D6 of dynein motor"/>
    <property type="match status" value="1"/>
</dbReference>
<dbReference type="GO" id="GO:0051959">
    <property type="term" value="F:dynein light intermediate chain binding"/>
    <property type="evidence" value="ECO:0007669"/>
    <property type="project" value="InterPro"/>
</dbReference>
<dbReference type="Pfam" id="PF12774">
    <property type="entry name" value="AAA_6"/>
    <property type="match status" value="1"/>
</dbReference>
<dbReference type="Gene3D" id="6.10.140.1060">
    <property type="match status" value="1"/>
</dbReference>
<evidence type="ECO:0000313" key="17">
    <source>
        <dbReference type="EMBL" id="VDD90562.1"/>
    </source>
</evidence>
<dbReference type="STRING" id="51028.A0A0N4V630"/>
<dbReference type="InterPro" id="IPR024317">
    <property type="entry name" value="Dynein_heavy_chain_D4_dom"/>
</dbReference>
<dbReference type="InterPro" id="IPR041658">
    <property type="entry name" value="AAA_lid_11"/>
</dbReference>
<dbReference type="InterPro" id="IPR003593">
    <property type="entry name" value="AAA+_ATPase"/>
</dbReference>
<dbReference type="FunFam" id="3.20.180.20:FF:000002">
    <property type="entry name" value="Cytoplasmic dynein heavy chain 1"/>
    <property type="match status" value="1"/>
</dbReference>
<dbReference type="InterPro" id="IPR027417">
    <property type="entry name" value="P-loop_NTPase"/>
</dbReference>
<evidence type="ECO:0000256" key="12">
    <source>
        <dbReference type="ARBA" id="ARBA00023175"/>
    </source>
</evidence>
<dbReference type="Pfam" id="PF03028">
    <property type="entry name" value="Dynein_heavy"/>
    <property type="match status" value="1"/>
</dbReference>
<dbReference type="CDD" id="cd00009">
    <property type="entry name" value="AAA"/>
    <property type="match status" value="2"/>
</dbReference>
<evidence type="ECO:0000256" key="14">
    <source>
        <dbReference type="ARBA" id="ARBA00033439"/>
    </source>
</evidence>
<evidence type="ECO:0000259" key="16">
    <source>
        <dbReference type="SMART" id="SM00382"/>
    </source>
</evidence>
<keyword evidence="7" id="KW-0677">Repeat</keyword>
<feature type="domain" description="AAA+ ATPase" evidence="16">
    <location>
        <begin position="2187"/>
        <end position="2338"/>
    </location>
</feature>
<gene>
    <name evidence="17" type="ORF">EVEC_LOCUS5313</name>
</gene>
<dbReference type="OrthoDB" id="14187at2759"/>
<feature type="domain" description="AAA+ ATPase" evidence="16">
    <location>
        <begin position="2560"/>
        <end position="2710"/>
    </location>
</feature>
<dbReference type="FunFam" id="3.10.490.20:FF:000004">
    <property type="entry name" value="Cytoplasmic dynein heavy chain 2"/>
    <property type="match status" value="1"/>
</dbReference>
<dbReference type="Pfam" id="PF08393">
    <property type="entry name" value="DHC_N2"/>
    <property type="match status" value="1"/>
</dbReference>
<dbReference type="Gene3D" id="1.10.287.2620">
    <property type="match status" value="1"/>
</dbReference>
<proteinExistence type="inferred from homology"/>
<dbReference type="InterPro" id="IPR054354">
    <property type="entry name" value="DYNC2H1-like_lid"/>
</dbReference>
<dbReference type="Pfam" id="PF17852">
    <property type="entry name" value="Dynein_AAA_lid"/>
    <property type="match status" value="1"/>
</dbReference>
<dbReference type="SUPFAM" id="SSF52540">
    <property type="entry name" value="P-loop containing nucleoside triphosphate hydrolases"/>
    <property type="match status" value="4"/>
</dbReference>
<dbReference type="Gene3D" id="1.20.58.1120">
    <property type="match status" value="1"/>
</dbReference>
<evidence type="ECO:0000256" key="9">
    <source>
        <dbReference type="ARBA" id="ARBA00022840"/>
    </source>
</evidence>
<evidence type="ECO:0000256" key="3">
    <source>
        <dbReference type="ARBA" id="ARBA00011655"/>
    </source>
</evidence>
<keyword evidence="11 15" id="KW-0175">Coiled coil</keyword>
<keyword evidence="5" id="KW-0963">Cytoplasm</keyword>
<dbReference type="InterPro" id="IPR035699">
    <property type="entry name" value="AAA_6"/>
</dbReference>
<dbReference type="Pfam" id="PF08385">
    <property type="entry name" value="DHC_N1"/>
    <property type="match status" value="1"/>
</dbReference>
<evidence type="ECO:0000256" key="1">
    <source>
        <dbReference type="ARBA" id="ARBA00004245"/>
    </source>
</evidence>
<dbReference type="FunFam" id="1.20.920.30:FF:000001">
    <property type="entry name" value="Cytoplasmic dynein heavy chain 1"/>
    <property type="match status" value="1"/>
</dbReference>
<evidence type="ECO:0000256" key="8">
    <source>
        <dbReference type="ARBA" id="ARBA00022741"/>
    </source>
</evidence>
<dbReference type="WBParaSite" id="EVEC_0000570201-mRNA-1">
    <property type="protein sequence ID" value="EVEC_0000570201-mRNA-1"/>
    <property type="gene ID" value="EVEC_0000570201"/>
</dbReference>
<feature type="coiled-coil region" evidence="15">
    <location>
        <begin position="3325"/>
        <end position="3394"/>
    </location>
</feature>
<reference evidence="19" key="1">
    <citation type="submission" date="2016-04" db="UniProtKB">
        <authorList>
            <consortium name="WormBaseParasite"/>
        </authorList>
    </citation>
    <scope>IDENTIFICATION</scope>
</reference>
<feature type="domain" description="AAA+ ATPase" evidence="16">
    <location>
        <begin position="1885"/>
        <end position="2020"/>
    </location>
</feature>
<dbReference type="GO" id="GO:0045505">
    <property type="term" value="F:dynein intermediate chain binding"/>
    <property type="evidence" value="ECO:0007669"/>
    <property type="project" value="InterPro"/>
</dbReference>
<dbReference type="FunFam" id="1.20.58.1120:FF:000013">
    <property type="entry name" value="Dynein heavy chain-like protein"/>
    <property type="match status" value="1"/>
</dbReference>
<evidence type="ECO:0000256" key="6">
    <source>
        <dbReference type="ARBA" id="ARBA00022701"/>
    </source>
</evidence>
<dbReference type="Gene3D" id="1.10.8.1220">
    <property type="match status" value="1"/>
</dbReference>
<dbReference type="InterPro" id="IPR013602">
    <property type="entry name" value="Dynein_heavy_linker"/>
</dbReference>
<dbReference type="GO" id="GO:0005524">
    <property type="term" value="F:ATP binding"/>
    <property type="evidence" value="ECO:0007669"/>
    <property type="project" value="UniProtKB-KW"/>
</dbReference>
<dbReference type="FunFam" id="1.10.287.2620:FF:000001">
    <property type="entry name" value="Cytoplasmic dynein heavy chain 1"/>
    <property type="match status" value="1"/>
</dbReference>
<evidence type="ECO:0000313" key="19">
    <source>
        <dbReference type="WBParaSite" id="EVEC_0000570201-mRNA-1"/>
    </source>
</evidence>
<dbReference type="InterPro" id="IPR043160">
    <property type="entry name" value="Dynein_C_barrel"/>
</dbReference>
<keyword evidence="18" id="KW-1185">Reference proteome</keyword>
<name>A0A0N4V630_ENTVE</name>
<reference evidence="17 18" key="2">
    <citation type="submission" date="2018-10" db="EMBL/GenBank/DDBJ databases">
        <authorList>
            <consortium name="Pathogen Informatics"/>
        </authorList>
    </citation>
    <scope>NUCLEOTIDE SEQUENCE [LARGE SCALE GENOMIC DNA]</scope>
</reference>
<dbReference type="Gene3D" id="1.10.8.710">
    <property type="match status" value="1"/>
</dbReference>
<dbReference type="Gene3D" id="1.20.920.30">
    <property type="match status" value="1"/>
</dbReference>
<dbReference type="InterPro" id="IPR026983">
    <property type="entry name" value="DHC"/>
</dbReference>
<dbReference type="Pfam" id="PF22597">
    <property type="entry name" value="DYN_lid"/>
    <property type="match status" value="1"/>
</dbReference>
<feature type="coiled-coil region" evidence="15">
    <location>
        <begin position="828"/>
        <end position="855"/>
    </location>
</feature>
<dbReference type="Gene3D" id="3.20.180.20">
    <property type="entry name" value="Dynein heavy chain, N-terminal domain 2"/>
    <property type="match status" value="1"/>
</dbReference>
<dbReference type="Pfam" id="PF12781">
    <property type="entry name" value="AAA_9"/>
    <property type="match status" value="1"/>
</dbReference>
<dbReference type="Pfam" id="PF12777">
    <property type="entry name" value="MT"/>
    <property type="match status" value="2"/>
</dbReference>
<dbReference type="InterPro" id="IPR013594">
    <property type="entry name" value="Dynein_heavy_tail"/>
</dbReference>
<comment type="subcellular location">
    <subcellularLocation>
        <location evidence="1">Cytoplasm</location>
        <location evidence="1">Cytoskeleton</location>
    </subcellularLocation>
</comment>
<dbReference type="PANTHER" id="PTHR46532:SF4">
    <property type="entry name" value="AAA+ ATPASE DOMAIN-CONTAINING PROTEIN"/>
    <property type="match status" value="1"/>
</dbReference>
<dbReference type="InterPro" id="IPR043157">
    <property type="entry name" value="Dynein_AAA1S"/>
</dbReference>
<dbReference type="FunFam" id="3.40.50.300:FF:000071">
    <property type="entry name" value="Cytoplasmic dynein heavy chain 1"/>
    <property type="match status" value="1"/>
</dbReference>
<feature type="domain" description="AAA+ ATPase" evidence="16">
    <location>
        <begin position="2903"/>
        <end position="3064"/>
    </location>
</feature>
<dbReference type="PANTHER" id="PTHR46532">
    <property type="entry name" value="MALE FERTILITY FACTOR KL5"/>
    <property type="match status" value="1"/>
</dbReference>
<dbReference type="Pfam" id="PF18198">
    <property type="entry name" value="AAA_lid_11"/>
    <property type="match status" value="1"/>
</dbReference>
<dbReference type="InterPro" id="IPR042222">
    <property type="entry name" value="Dynein_2_N"/>
</dbReference>
<evidence type="ECO:0000256" key="10">
    <source>
        <dbReference type="ARBA" id="ARBA00023017"/>
    </source>
</evidence>
<dbReference type="InterPro" id="IPR041466">
    <property type="entry name" value="Dynein_AAA5_ext"/>
</dbReference>
<evidence type="ECO:0000256" key="11">
    <source>
        <dbReference type="ARBA" id="ARBA00023054"/>
    </source>
</evidence>
<evidence type="ECO:0000256" key="13">
    <source>
        <dbReference type="ARBA" id="ARBA00023212"/>
    </source>
</evidence>
<evidence type="ECO:0000256" key="5">
    <source>
        <dbReference type="ARBA" id="ARBA00022490"/>
    </source>
</evidence>
<accession>A0A0N4V630</accession>
<dbReference type="Gene3D" id="1.20.920.60">
    <property type="match status" value="1"/>
</dbReference>
<evidence type="ECO:0000256" key="4">
    <source>
        <dbReference type="ARBA" id="ARBA00022197"/>
    </source>
</evidence>
<dbReference type="InterPro" id="IPR041228">
    <property type="entry name" value="Dynein_C"/>
</dbReference>
<dbReference type="Pfam" id="PF12780">
    <property type="entry name" value="AAA_8"/>
    <property type="match status" value="1"/>
</dbReference>
<dbReference type="FunFam" id="1.20.1270.280:FF:000004">
    <property type="entry name" value="Cytoplasmic dynein heavy chain 2"/>
    <property type="match status" value="1"/>
</dbReference>
<keyword evidence="9" id="KW-0067">ATP-binding</keyword>
<dbReference type="InterPro" id="IPR042228">
    <property type="entry name" value="Dynein_linker_3"/>
</dbReference>
<dbReference type="FunFam" id="1.10.8.720:FF:000003">
    <property type="entry name" value="Cytoplasmic dynein heavy chain 2"/>
    <property type="match status" value="1"/>
</dbReference>
<dbReference type="Gene3D" id="1.10.472.130">
    <property type="match status" value="1"/>
</dbReference>
<feature type="coiled-coil region" evidence="15">
    <location>
        <begin position="1587"/>
        <end position="1614"/>
    </location>
</feature>
<dbReference type="InterPro" id="IPR004273">
    <property type="entry name" value="Dynein_heavy_D6_P-loop"/>
</dbReference>
<dbReference type="Gene3D" id="1.20.1270.280">
    <property type="match status" value="1"/>
</dbReference>
<dbReference type="InterPro" id="IPR024743">
    <property type="entry name" value="Dynein_HC_stalk"/>
</dbReference>
<evidence type="ECO:0000256" key="7">
    <source>
        <dbReference type="ARBA" id="ARBA00022737"/>
    </source>
</evidence>
<dbReference type="FunFam" id="1.20.140.100:FF:000002">
    <property type="entry name" value="Cytoplasmic dynein heavy chain 1"/>
    <property type="match status" value="1"/>
</dbReference>
<dbReference type="Gene3D" id="1.20.140.100">
    <property type="entry name" value="Dynein heavy chain, N-terminal domain 2"/>
    <property type="match status" value="1"/>
</dbReference>
<sequence>MTDSESDRTSSSQPPPVESCPVYFIVMKNLQVALSDVRSLSSYIKHLYIGADIESLQDALTQKSGVECIQSLIADPQVKLLTVDRINNRDTGNADDTVDEIATIRISNEIIKRSERTTSLLLVKTGTVIEADKPIEDQLYVLRIPEGNPYDVLLTLFGRVGAPFFKTLKDSGNGERDGDKMAASVEKSLNEVEVSLLHMQQNIDIPEINLVFHPSIKAVVEKAASEGRKAKVEDLGEDIEDAVFLNSLQKGVNRWIKEIQKVTKLDRDAGSGTSLQEVAFWLNLERALYKVNQKRESEELVLTLEALKCGKRFHATVSFDADTGLREAMSKVNNYNLLMKDMPLNELMAATDMEAIRLAVINIFAHLKKIRNTKYPIIRALRFIEAISKDLCSQMLRVLGTRRLMNIPLMEFDALIGQCCDVFSAWSDEYDKLSQMLRELSKKKREEHLKLAWRINPQHKKLEARLEQMRQFRRQHEQLRMVISRVLRPAGAVGNEQEVGENSERSVPALHVGDLGAVEQVNLAYENVKEVDCLDISSDGTAAWEDAVRRYEGMIDRVETQITALLRDQLGTAKNADEMFTIFQRFNALFVRPHIRGAIREYQTLLIQRVKEDIDQLQTRFTEFNEEINQRNLSTIDIPPLSASIIWIRQIDRRLSQFMKRIEDVLGKGWENHVEGHQLKLEGDNFRQKLNTQPIFEAWIAKVKAKNISIQDRLFTFEKRQKDGKVLLHLKVNFSPDVVTIFKEVRNLKHMGFRVPLNIVNFSHHANMLYPFAMSLLESIRTYDSINERIANKPGISLLIASCRKEIHNQLSEGNMLTWDSYKMDPYVVKFSETINNYQEKVEELEMVLDTIEVNLAALDTCQYSSATVSALLTSIQKAIDQLSLGNYSNLHQWVEDIDRKIEQKLALRVEEAIRLWTLVLTHKDLEEESEDKAALPVLQPIVLEMRVTSQVMYVNPSIDQARAHLLDQLFAWQAVVTDQHRISSKRFQLALTRNSTESTYRDVLAVLPQGQKILDEAYAAVEAVIKEVSEYVGEWLRYQALWDLQPDLLYERLGLDIKKWMKTLVEVRKTRSTFDTQETRKEIYPIIVDYTKVQSKVSLKYDYWHREILQKFGTSVGSEMQSFFAEISKWRTELEEQSVDSGSTSEAIQLITYVQQLKKKIKICQEKTDQFRSAQRLLAQQRYQFPTSWLYSENIDGEWSALSDILERKDSAIQAQVANLQGKIREEDEMVEKRTQDVLADWDKAKPIQGSQKTSEALDALNAFEAKLNKVREDRENMIKAKGALEMAEPLASGAHSARLDVAIEELSDLKAVWQALVPLYNSVEELKEKTWLSVQPRKLRQSLDELLAQLKQLPAKFRSYDSYNYAKKALQNYSKAILKFLLTYRFMNMIVVELKSEALKERHWKQLMKELRVSWNLSELTLGQIWDADLLRHESVIKDVLSVAQGELALEEFLKQVREYWQSFEIDLVNYQGKTRLIRGWDELFNKLKEHMNSLTAMKLSPYYKQFEENALSWEEKLNKISALFDVWIDVQRRWVYLEGLFTASADIANLLPVETARFASISTEFLALMKKVTAAPRILDVINMQGAQRVLERLADMLAKIQKALGEYLERERSSFPRFYFVGDEDLLEIMGNSKDIARLQKHLKKMFAGITSIDIDEENLLVLALNSREGERVQLVKPVSIKENPRINDWLRLVENEMRSTLAVLLNRSLDEFSKLEISCEEPQKFMEWLDNYPAQVIELTANIWWCSQVEKKFAEGGGVENVAGVVDVALSLLADSVLKEQPPIRRKKIEALITEFVHKRDICRTLIANQVNSLTSFHWLRCMRFYYEPRQPDRCCTVKMANAQFPYGFEYLGLQEKLVQTPLTDRCYLTMTQALHSRLGGSPFGPAGTGKTESVKALGHKLGRFVLVFNCDETFDFQAMGRILVGLCEVGAWGCFDEFNRLEERMLSAVSQQIQTIQEAVRAGGEMKVDLVGKTLSVNANMAIFITMNPGYAGRSSLPDNLKQLFRSLAMTQPDRQLIAQVMLFSQGFRTAERLANKIVPLFILCKEQLSDQCHYDFGLRALKYVLVSAGNIKRDEIQRVIEKGGVSESDISSTVSEQQILIQSVCETLVPKLVSEDIALLFSLLSDVFPSVDYKPSEMSELRAEIAKVCEKSLLCQSSVHGELGSAWLEKVLQLYQITNLNHGLMLVGASGSGKTAAWKVLLKALERLENVEGVAHVIDAKAMSKDALYGVLDANTREWTDGLFTHIIRKIIDNVRGETSKRQWVVFDGDVDPEWVENLNSVLDDNKLLTLPNGERLAIPPNVRIIFEVADLKYATLATVSRCGMVWFSEDVVTCEMLFEHFLNVLKNIRLDVEQQVDLLDMNRNPEEITSDADNSVLALQRKCAAFLAQHMSAGALVPLALNYSLSQLEHVMEPTKQRLLSSFFSMMNYSVRQLILYNNNNTDFALSNEQVEGYMCRAMLANIIWAFSGDGKLKSRLQLSEFVRQSSTLPLPPNSSLPIIDYEASISGDWVPWTSKVPVIEVETHRVAAADLVIPTVDTVRHEMLLNTWLSEHKPLVLCGPPGSGKTMTLLSALRSLQDMDVVNVNFSSSTTPELLMKTFDHYCEYRRTPNGVVLSPVQLSRWLVIFCDEINLPAPDKYGTQRVISFLRQLVEMNGFYRASDHTWVTLERIQLVGACNPPTDPGRHPLTLRFLRHVPVVYVDYPGQTSLNQIYGTFNRAMLRMVPSLRGLAESLTNAMVEFYLQSQDHFTQDEQPHYIYSPRELTRWVRGISEAIAPLDNVTPDALVRLWAHEALRLFQDRLVHEEERRWTDELLDSTANKYFGSSCNLEVALKRPMLYSCWLTKHYLPVEKEQLRDYVAARLKGFYEEELEVQLVLFDQMLDHVLRIDRIYRQPQGHLLLIGTSGSGKTTLSRFVAWINGLSVYQLKVHSKYKAADFDEDMRTVLRRAGCRNERMCFIMDESNMLDTGFLERLNTLLANGEVPGLFEGDEYTTLMSQIKEGAHRQGLMLDSPDELYKWFTAQVMRNLHVVFTMNPSGDGLRERASTSPALFNRCVLNWFGDWTDSALYQVGVELTNTLDMDRPGYQAPFAIPVVCDLLPSPIQYRHAVINTFVHVHNSVRKLNETEARRGHRIMAITPRHFLDFIQHYIKLFHEKRRDLEEEKLHLNIGLNKIKETEEQVLELRKSLTLKSSELEAKKSAANIKLKEMLLDQQKAEKEKLTSEQLQKELAISLEEIKKKRTEVQRDLAKVEPAVEEAQMAVKGIRKAQLVEVRSMSSPPHLVKLALESICLLLGEINRASSACGPMVKWVKAQLLYADMLRKVEPLRNELRRLERDAKVKTQKGEELKKTIADLEQSIAAYKEEYAQLIGQAEAIKRDLAVVQEKVARSTQLLSSLGSEKDRWHTGCDGFAQQMDSLIGDALLSAAFLAYSGYYDQQLRDVLFHKWISFVQQAEIKFRSDLARVEYLSTVDERLEWNKNGLPVDELCAENSIMLHRFNRYPLIIDPSGQAINFLLKQFAGKNIQKTSFLDDSFRKNLESALRFGNALLVQDVESYDPILNPVLNREVKRTGGRILITIGDQDIDLSPSFQIFLITRDASVEFAPDVCSRVTFVNFTVTRSSLEMQCLNQVLRSERPDVDEKRNDLLKLQGEFAVRLRQLEKALLAALNESKGKILDDNSVITTLEKLKMEAAEVARKAAETDKVIAEVETVSQQYLRFAQACSLIYLMLQQLNEVHFLYQYSLDFLMEIFTAVLQTPQLNSVKDHDARLQIITSSLFQMVYRRVSLGMLHQDKILLAILLMRILLKGNTKEPSYQLEMDHLLGRTEVFAVQKDKSESSVDLPFLDSNQRMALSQLSRLPAFNSIIATVKGSSSFVDWLGLDDPELSVPVLWSNDEKLTNIGRCLNELLVVHALRPDRLLASCHRLITAAFGVEFMQQDKVVNLAEIVINEVTPNRPVLLSSAIGFDASGKVEDLAVELGREVTSIAIGSAEGFSQADAVLSSASKSGRWILLKNVHLAPSWLTQVEKRLHTLKPHPEFRLLLTAEIHPKLPASVLRASRVIVFEPATGLKANLLRSLTSLLPQRVSKIPAERARLYFLVCWLHGLVQERMRYTPLGWANSYEFSDADLRVACDTLDAAVDSVAMGRNNVAPEKLPWHTLQTLFSQCIYGGKIDNRFDQVLLDSFLEKLFTAKSFDVDHVLIQNVDGKTNNLCVPEGTTREHLIHWVESINHLQHPNWLGLPNNAEKVLLSVRGEAMLANLLKVSDEELAFEVDDQKTQAPPWMSILAEQSSQWLKMLPKSVPKLRRSMDNIKDPLFRFFEREINHGTQLLSEVRADLQQVHAVCRGEQKQNNHTRALTSALTKGLVPNGWIRYTVPKGITVMAWIADFAERVNQLSKFATSGSLKKETVWLGGMFAPEAYITATRQLVAQSNQWSLEELNIKVEIGVTEDKPDTFRIEGLRLMGAACKAGNTITVVDEVSTELPIVALSWVREPSSSSLIVLPVYLYRSRTNLLFTLNFDPADVDKNVFYQRSVALTANNALS</sequence>
<feature type="coiled-coil region" evidence="15">
    <location>
        <begin position="3207"/>
        <end position="3251"/>
    </location>
</feature>
<dbReference type="Gene3D" id="1.20.920.20">
    <property type="match status" value="2"/>
</dbReference>
<dbReference type="Proteomes" id="UP000274131">
    <property type="component" value="Unassembled WGS sequence"/>
</dbReference>
<evidence type="ECO:0000313" key="18">
    <source>
        <dbReference type="Proteomes" id="UP000274131"/>
    </source>
</evidence>
<dbReference type="GO" id="GO:0005858">
    <property type="term" value="C:axonemal dynein complex"/>
    <property type="evidence" value="ECO:0007669"/>
    <property type="project" value="TreeGrafter"/>
</dbReference>
<comment type="similarity">
    <text evidence="2">Belongs to the dynein heavy chain family.</text>
</comment>
<dbReference type="FunFam" id="3.40.50.300:FF:000517">
    <property type="entry name" value="Cytoplasmic dynein heavy chain 1"/>
    <property type="match status" value="1"/>
</dbReference>
<keyword evidence="10" id="KW-0243">Dynein</keyword>
<keyword evidence="6" id="KW-0493">Microtubule</keyword>
<dbReference type="FunFam" id="3.40.50.300:FF:000122">
    <property type="entry name" value="Cytoplasmic dynein 1 heavy chain"/>
    <property type="match status" value="1"/>
</dbReference>
<dbReference type="FunFam" id="3.40.50.300:FF:000373">
    <property type="entry name" value="Cytoplasmic dynein heavy chain 2"/>
    <property type="match status" value="1"/>
</dbReference>
<protein>
    <recommendedName>
        <fullName evidence="4">Dynein heavy chain, cytoplasmic</fullName>
    </recommendedName>
    <alternativeName>
        <fullName evidence="14">Dynein heavy chain, cytosolic</fullName>
    </alternativeName>
</protein>
<dbReference type="GO" id="GO:0005874">
    <property type="term" value="C:microtubule"/>
    <property type="evidence" value="ECO:0007669"/>
    <property type="project" value="UniProtKB-KW"/>
</dbReference>
<dbReference type="InterPro" id="IPR035706">
    <property type="entry name" value="AAA_9"/>
</dbReference>
<dbReference type="Pfam" id="PF18199">
    <property type="entry name" value="Dynein_C"/>
    <property type="match status" value="1"/>
</dbReference>
<dbReference type="FunFam" id="1.10.8.710:FF:000005">
    <property type="entry name" value="Cytoplasmic dynein heavy chain 1"/>
    <property type="match status" value="1"/>
</dbReference>
<dbReference type="Gene3D" id="3.10.490.20">
    <property type="match status" value="1"/>
</dbReference>
<dbReference type="EMBL" id="UXUI01008124">
    <property type="protein sequence ID" value="VDD90562.1"/>
    <property type="molecule type" value="Genomic_DNA"/>
</dbReference>
<dbReference type="GO" id="GO:0008569">
    <property type="term" value="F:minus-end-directed microtubule motor activity"/>
    <property type="evidence" value="ECO:0007669"/>
    <property type="project" value="InterPro"/>
</dbReference>
<keyword evidence="13" id="KW-0206">Cytoskeleton</keyword>
<evidence type="ECO:0000256" key="15">
    <source>
        <dbReference type="SAM" id="Coils"/>
    </source>
</evidence>
<evidence type="ECO:0000256" key="2">
    <source>
        <dbReference type="ARBA" id="ARBA00008887"/>
    </source>
</evidence>
<keyword evidence="8" id="KW-0547">Nucleotide-binding</keyword>